<comment type="caution">
    <text evidence="2">The sequence shown here is derived from an EMBL/GenBank/DDBJ whole genome shotgun (WGS) entry which is preliminary data.</text>
</comment>
<proteinExistence type="predicted"/>
<evidence type="ECO:0000256" key="1">
    <source>
        <dbReference type="SAM" id="MobiDB-lite"/>
    </source>
</evidence>
<evidence type="ECO:0008006" key="4">
    <source>
        <dbReference type="Google" id="ProtNLM"/>
    </source>
</evidence>
<reference evidence="2 3" key="1">
    <citation type="submission" date="2016-02" db="EMBL/GenBank/DDBJ databases">
        <title>Genome analysis of coral dinoflagellate symbionts highlights evolutionary adaptations to a symbiotic lifestyle.</title>
        <authorList>
            <person name="Aranda M."/>
            <person name="Li Y."/>
            <person name="Liew Y.J."/>
            <person name="Baumgarten S."/>
            <person name="Simakov O."/>
            <person name="Wilson M."/>
            <person name="Piel J."/>
            <person name="Ashoor H."/>
            <person name="Bougouffa S."/>
            <person name="Bajic V.B."/>
            <person name="Ryu T."/>
            <person name="Ravasi T."/>
            <person name="Bayer T."/>
            <person name="Micklem G."/>
            <person name="Kim H."/>
            <person name="Bhak J."/>
            <person name="Lajeunesse T.C."/>
            <person name="Voolstra C.R."/>
        </authorList>
    </citation>
    <scope>NUCLEOTIDE SEQUENCE [LARGE SCALE GENOMIC DNA]</scope>
    <source>
        <strain evidence="2 3">CCMP2467</strain>
    </source>
</reference>
<evidence type="ECO:0000313" key="3">
    <source>
        <dbReference type="Proteomes" id="UP000186817"/>
    </source>
</evidence>
<dbReference type="OrthoDB" id="420725at2759"/>
<feature type="compositionally biased region" description="Polar residues" evidence="1">
    <location>
        <begin position="959"/>
        <end position="968"/>
    </location>
</feature>
<feature type="region of interest" description="Disordered" evidence="1">
    <location>
        <begin position="846"/>
        <end position="874"/>
    </location>
</feature>
<feature type="region of interest" description="Disordered" evidence="1">
    <location>
        <begin position="1040"/>
        <end position="1067"/>
    </location>
</feature>
<feature type="compositionally biased region" description="Polar residues" evidence="1">
    <location>
        <begin position="760"/>
        <end position="776"/>
    </location>
</feature>
<feature type="compositionally biased region" description="Polar residues" evidence="1">
    <location>
        <begin position="1047"/>
        <end position="1067"/>
    </location>
</feature>
<keyword evidence="3" id="KW-1185">Reference proteome</keyword>
<feature type="region of interest" description="Disordered" evidence="1">
    <location>
        <begin position="753"/>
        <end position="784"/>
    </location>
</feature>
<organism evidence="2 3">
    <name type="scientific">Symbiodinium microadriaticum</name>
    <name type="common">Dinoflagellate</name>
    <name type="synonym">Zooxanthella microadriatica</name>
    <dbReference type="NCBI Taxonomy" id="2951"/>
    <lineage>
        <taxon>Eukaryota</taxon>
        <taxon>Sar</taxon>
        <taxon>Alveolata</taxon>
        <taxon>Dinophyceae</taxon>
        <taxon>Suessiales</taxon>
        <taxon>Symbiodiniaceae</taxon>
        <taxon>Symbiodinium</taxon>
    </lineage>
</organism>
<name>A0A1Q9D7G1_SYMMI</name>
<accession>A0A1Q9D7G1</accession>
<feature type="region of interest" description="Disordered" evidence="1">
    <location>
        <begin position="959"/>
        <end position="988"/>
    </location>
</feature>
<sequence>MAQPAKGDLSVEEAPRCAAERGNLSSAPADAVHHRQLTFPMAVVPNADEADPQVLSVDKFLYEDGVYAFTPERVELAKKLCFERLKLLVQSGQCRRIICTCGCPGAGKSTWIAAHGREERTVFFDDLLYTVRHRAQFLQNLKDYEIEVPVEIVAIDAWKETSKQRLLPTRLGRLIGRCRSRPCRSSGRTIPDLVTWLAEALRQMQEEVSCKLPDLRSQGDPHWLANGAQVELHGLQKAQTLNGLRGEIVGFDDKQLRYRVRLHSDNTVKVVAKKNLRLLTLEDLQPAPILLGKSRLVGSRRAVFFFTRASMKPTGWASTPLQEENWTLSLADLEAIFDECEERGFNCRHFRRFVETGTFLGQTVVALSAHFDELHTIEVDSKLFEAAKLASWKAAHPIHFHLGHSAHVLEKILPRLMGPAVFYLDAHYSGSVTGGAFSEVPLLEELVVLERQFMHAGLVVIDDMDLFSKVNSFEMVSGKTGKSRGERASDWRAISCQSICRCFAPQRVQRSFPSRSGNRYILCLGATTSGKDSEPPQLNTACLTYGAACPDLAWRSYGASHWLSVPGHPLSLEGLRHLRAEGPWWSSIADAMEHEHRNSLGSSSTQFLEVVKQMSDARSKTSKLCEKSVDVKLTRQQAIMMHDDLLEVYMDEGFQRKLEAAWNAAGDKRAQQQKAKREVCLPLQMPIVAKYGFEPTEKGVFASLWSIRTTFFNFATEASMDVEMRMKAELMHFLVTPGGNSFDLQTQIHFPSCSPAAPATQHSGSTGSLPAPSQSRDLVPARAPQTPGRITREMVLKAVDRVKADTVALQQREGSQHAPIEAVHAFVQWGTAGALACGSPFDPCARHKERKGEGERERERRHLDRPTERRDRSGRLTASLMPQAWLIEVDEAQHHPLGASTDPDEIEMQIGDSFIIVWQDGGWTLVERFAGDIAAWNVTAIPQQHVVPPEAHVLAATASVQEAEQAQSKAPRAWPSGDEGPQPDTHHDHTDLLQQALQRDGPIPNKQEAKPEHTTLEDVFQHLGDHTQQAPTATNNTAQQLQAVATRSHQPTQGTRADNTYYTSSTNPLDRKQRALDSRFVDVQQDIEGLISILNRDAEAALVERMLQVATGRAKGLQVRRVRVAANVIRSGCSGDFNVGVGEQATLPMTWMLRQIRRCQTWQRSLQRDPAHPSARQLHAAIVSAPKLGPKLLWQLGIAIEVANHAPPDAWLPSYLTQLKSAYENELRDLQQRRRDSWRAFVRQDLSAHCSAVYRFLRGPMRRLAPFVLRQDGTDHETWAKILCQQNAQDGRAALFCQQLRTHVLRKPQQLAPIASCDVEAAVPGHLGLPASPAAKERLVNAHVMETLRGCVKKCLFRDVGRHVASPEIVFTLVRRGFHVDLYQAEAIHRLHGVRRMLAMLPTCQALWRHTWNHYHVLVERLAAVGSRRGSVWSKVHLPAPAALTQQTLHKFGWDAREPLHCRFKFVASQVLLHRKYLGCMCWTHHCRCGCTGCGKALVVGQGRQHDLAGLRVVDRGATCALAKTLRARQQGILYTIWTGAVPTQELLFRQKSVADPCCSRCLEGVAESIEHRLRTLTVLPPCRFKGDVGPHIDDVSLTVKATRARPENPAPQRAGYAMVNVTQGTTIAEPLSLEGQTAQRAELRGILRIV</sequence>
<dbReference type="EMBL" id="LSRX01000678">
    <property type="protein sequence ID" value="OLP91152.1"/>
    <property type="molecule type" value="Genomic_DNA"/>
</dbReference>
<gene>
    <name evidence="2" type="ORF">AK812_SmicGene27209</name>
</gene>
<dbReference type="Proteomes" id="UP000186817">
    <property type="component" value="Unassembled WGS sequence"/>
</dbReference>
<evidence type="ECO:0000313" key="2">
    <source>
        <dbReference type="EMBL" id="OLP91152.1"/>
    </source>
</evidence>
<protein>
    <recommendedName>
        <fullName evidence="4">Protein C10</fullName>
    </recommendedName>
</protein>